<organism evidence="3 4">
    <name type="scientific">Microbacterium awajiense</name>
    <dbReference type="NCBI Taxonomy" id="415214"/>
    <lineage>
        <taxon>Bacteria</taxon>
        <taxon>Bacillati</taxon>
        <taxon>Actinomycetota</taxon>
        <taxon>Actinomycetes</taxon>
        <taxon>Micrococcales</taxon>
        <taxon>Microbacteriaceae</taxon>
        <taxon>Microbacterium</taxon>
    </lineage>
</organism>
<dbReference type="EMBL" id="BAAAYU010000005">
    <property type="protein sequence ID" value="GAA3635367.1"/>
    <property type="molecule type" value="Genomic_DNA"/>
</dbReference>
<evidence type="ECO:0000256" key="1">
    <source>
        <dbReference type="ARBA" id="ARBA00022676"/>
    </source>
</evidence>
<comment type="caution">
    <text evidence="3">The sequence shown here is derived from an EMBL/GenBank/DDBJ whole genome shotgun (WGS) entry which is preliminary data.</text>
</comment>
<dbReference type="Pfam" id="PF01531">
    <property type="entry name" value="Glyco_transf_11"/>
    <property type="match status" value="1"/>
</dbReference>
<dbReference type="InterPro" id="IPR002516">
    <property type="entry name" value="Glyco_trans_11"/>
</dbReference>
<protein>
    <recommendedName>
        <fullName evidence="5">Glycosyl transferase family 11</fullName>
    </recommendedName>
</protein>
<sequence>MLRRGDRVVVMTPLAGLRFGNWLYLWLDAHQRAAAGEPTRVLEAPGMAMWLDEFPRLRKLTVSASEMRFHDRREWNDDSWTQRFGIDFDRVSVDAFVRETLIPELSEDLGDTLVVNVRRGDYYSDPVHRKRYGWDVPGYLAEALGRTARAERVRVVSDDAHWCREHLDTLLSAHSSQVDYDEPDPVANFRAIAAARRLIGTNSTFSYWGGYVAGARFDSPEVIMPRFHGRFEVGTDAYQLDPKWTVIDGHH</sequence>
<accession>A0ABP7AL88</accession>
<evidence type="ECO:0000313" key="4">
    <source>
        <dbReference type="Proteomes" id="UP001501697"/>
    </source>
</evidence>
<name>A0ABP7AL88_9MICO</name>
<evidence type="ECO:0000256" key="2">
    <source>
        <dbReference type="ARBA" id="ARBA00022679"/>
    </source>
</evidence>
<reference evidence="4" key="1">
    <citation type="journal article" date="2019" name="Int. J. Syst. Evol. Microbiol.">
        <title>The Global Catalogue of Microorganisms (GCM) 10K type strain sequencing project: providing services to taxonomists for standard genome sequencing and annotation.</title>
        <authorList>
            <consortium name="The Broad Institute Genomics Platform"/>
            <consortium name="The Broad Institute Genome Sequencing Center for Infectious Disease"/>
            <person name="Wu L."/>
            <person name="Ma J."/>
        </authorList>
    </citation>
    <scope>NUCLEOTIDE SEQUENCE [LARGE SCALE GENOMIC DNA]</scope>
    <source>
        <strain evidence="4">JCM 16544</strain>
    </source>
</reference>
<evidence type="ECO:0000313" key="3">
    <source>
        <dbReference type="EMBL" id="GAA3635367.1"/>
    </source>
</evidence>
<dbReference type="Proteomes" id="UP001501697">
    <property type="component" value="Unassembled WGS sequence"/>
</dbReference>
<evidence type="ECO:0008006" key="5">
    <source>
        <dbReference type="Google" id="ProtNLM"/>
    </source>
</evidence>
<keyword evidence="4" id="KW-1185">Reference proteome</keyword>
<keyword evidence="2" id="KW-0808">Transferase</keyword>
<gene>
    <name evidence="3" type="ORF">GCM10022200_18350</name>
</gene>
<proteinExistence type="predicted"/>
<keyword evidence="1" id="KW-0328">Glycosyltransferase</keyword>